<accession>A0ABP1R5C0</accession>
<dbReference type="InterPro" id="IPR036034">
    <property type="entry name" value="PDZ_sf"/>
</dbReference>
<dbReference type="SUPFAM" id="SSF50156">
    <property type="entry name" value="PDZ domain-like"/>
    <property type="match status" value="1"/>
</dbReference>
<organism evidence="1 2">
    <name type="scientific">Orchesella dallaii</name>
    <dbReference type="NCBI Taxonomy" id="48710"/>
    <lineage>
        <taxon>Eukaryota</taxon>
        <taxon>Metazoa</taxon>
        <taxon>Ecdysozoa</taxon>
        <taxon>Arthropoda</taxon>
        <taxon>Hexapoda</taxon>
        <taxon>Collembola</taxon>
        <taxon>Entomobryomorpha</taxon>
        <taxon>Entomobryoidea</taxon>
        <taxon>Orchesellidae</taxon>
        <taxon>Orchesellinae</taxon>
        <taxon>Orchesella</taxon>
    </lineage>
</organism>
<evidence type="ECO:0000313" key="2">
    <source>
        <dbReference type="Proteomes" id="UP001642540"/>
    </source>
</evidence>
<gene>
    <name evidence="1" type="ORF">ODALV1_LOCUS18735</name>
</gene>
<comment type="caution">
    <text evidence="1">The sequence shown here is derived from an EMBL/GenBank/DDBJ whole genome shotgun (WGS) entry which is preliminary data.</text>
</comment>
<name>A0ABP1R5C0_9HEXA</name>
<sequence>MNGEKNNEIENSEVGDHIEAIDNKNLVDLCHVEVANYLKNIPIGRSFVLHLVEPIKYMNSEPVHGILVLENVKTASALESVAQEVDVIIPFSDHGIQICRLRLYFKKVEVAHDDDFKFHCLSLCAQVLDKDAELKRLSFNIKVDCMTASISVHSNKIPEKKITVLLDDGGEEIVIVKHFLYYNYVPIPKKDFSVEHPKEMYLMASVGTFRYCITTTMFYPDDSKKPKQELKSKPTMEAAGEVTKRKGKIVEISTVKGYIATQIIKAARNYLLSSDILDKAKTIFDTRDPHYENLDIWFDIISGVIISTCDINDSEEDWMKGLVEVGKKIGIDHFTELIEEIMVKLCNTDNMFELHDLAKKNHLKTALVRIIIFIEKWQHILEEDG</sequence>
<proteinExistence type="predicted"/>
<evidence type="ECO:0000313" key="1">
    <source>
        <dbReference type="EMBL" id="CAL8119819.1"/>
    </source>
</evidence>
<dbReference type="Proteomes" id="UP001642540">
    <property type="component" value="Unassembled WGS sequence"/>
</dbReference>
<reference evidence="1 2" key="1">
    <citation type="submission" date="2024-08" db="EMBL/GenBank/DDBJ databases">
        <authorList>
            <person name="Cucini C."/>
            <person name="Frati F."/>
        </authorList>
    </citation>
    <scope>NUCLEOTIDE SEQUENCE [LARGE SCALE GENOMIC DNA]</scope>
</reference>
<protein>
    <submittedName>
        <fullName evidence="1">Uncharacterized protein</fullName>
    </submittedName>
</protein>
<dbReference type="Gene3D" id="2.30.42.10">
    <property type="match status" value="1"/>
</dbReference>
<keyword evidence="2" id="KW-1185">Reference proteome</keyword>
<dbReference type="EMBL" id="CAXLJM020000061">
    <property type="protein sequence ID" value="CAL8119819.1"/>
    <property type="molecule type" value="Genomic_DNA"/>
</dbReference>